<gene>
    <name evidence="2" type="ORF">SAMN05444583_12071</name>
</gene>
<keyword evidence="1" id="KW-1133">Transmembrane helix</keyword>
<proteinExistence type="predicted"/>
<feature type="transmembrane region" description="Helical" evidence="1">
    <location>
        <begin position="47"/>
        <end position="72"/>
    </location>
</feature>
<evidence type="ECO:0000313" key="3">
    <source>
        <dbReference type="Proteomes" id="UP000198677"/>
    </source>
</evidence>
<dbReference type="Proteomes" id="UP000198677">
    <property type="component" value="Unassembled WGS sequence"/>
</dbReference>
<organism evidence="2 3">
    <name type="scientific">Rhodococcus maanshanensis</name>
    <dbReference type="NCBI Taxonomy" id="183556"/>
    <lineage>
        <taxon>Bacteria</taxon>
        <taxon>Bacillati</taxon>
        <taxon>Actinomycetota</taxon>
        <taxon>Actinomycetes</taxon>
        <taxon>Mycobacteriales</taxon>
        <taxon>Nocardiaceae</taxon>
        <taxon>Rhodococcus</taxon>
    </lineage>
</organism>
<dbReference type="EMBL" id="FOAW01000020">
    <property type="protein sequence ID" value="SEM03714.1"/>
    <property type="molecule type" value="Genomic_DNA"/>
</dbReference>
<feature type="transmembrane region" description="Helical" evidence="1">
    <location>
        <begin position="121"/>
        <end position="142"/>
    </location>
</feature>
<evidence type="ECO:0000313" key="2">
    <source>
        <dbReference type="EMBL" id="SEM03714.1"/>
    </source>
</evidence>
<accession>A0A1H7V3M3</accession>
<feature type="transmembrane region" description="Helical" evidence="1">
    <location>
        <begin position="93"/>
        <end position="115"/>
    </location>
</feature>
<reference evidence="3" key="1">
    <citation type="submission" date="2016-10" db="EMBL/GenBank/DDBJ databases">
        <authorList>
            <person name="Varghese N."/>
            <person name="Submissions S."/>
        </authorList>
    </citation>
    <scope>NUCLEOTIDE SEQUENCE [LARGE SCALE GENOMIC DNA]</scope>
    <source>
        <strain evidence="3">DSM 44675</strain>
    </source>
</reference>
<name>A0A1H7V3M3_9NOCA</name>
<keyword evidence="3" id="KW-1185">Reference proteome</keyword>
<sequence>MNELPPMRPVEVRYDPPIDAPWWQVVPAMVLSPAAFIYSLMATPGAAVAWTVGILEVIVGMGCMSISTARTLHENAGHRIPMLGSPPVRPRRFDLFAGVGFSLVLGGAVLIVGALDRGPSPMVALFAVTALIAVTETVPYVIHNRRL</sequence>
<protein>
    <submittedName>
        <fullName evidence="2">Uncharacterized protein</fullName>
    </submittedName>
</protein>
<dbReference type="AlphaFoldDB" id="A0A1H7V3M3"/>
<keyword evidence="1" id="KW-0812">Transmembrane</keyword>
<keyword evidence="1" id="KW-0472">Membrane</keyword>
<feature type="transmembrane region" description="Helical" evidence="1">
    <location>
        <begin position="21"/>
        <end position="41"/>
    </location>
</feature>
<evidence type="ECO:0000256" key="1">
    <source>
        <dbReference type="SAM" id="Phobius"/>
    </source>
</evidence>